<feature type="transmembrane region" description="Helical" evidence="1">
    <location>
        <begin position="86"/>
        <end position="107"/>
    </location>
</feature>
<dbReference type="InterPro" id="IPR053240">
    <property type="entry name" value="VTT_domain"/>
</dbReference>
<dbReference type="PANTHER" id="PTHR46826">
    <property type="match status" value="1"/>
</dbReference>
<sequence>MAKKIAIAAALLVAIGAGWWFSRDYLTFAAIKEGQAQLQAYYEANRVLMLAGYFLGYVAITALSLPGALIMTLAAGALFGFVAGSLLVSFASSIGATLAFLVARYLVGDAVQKRYADQLAKFNAKFSEEGPFYLFALRLIPVVPFFLINILMGLTRIKAVTFYWVSQLGMLAGTLVYVNAGTQIAKIDAPADIASPALLGSFVLLGIVPLVAKKAVAVLRARRGPAAGS</sequence>
<feature type="transmembrane region" description="Helical" evidence="1">
    <location>
        <begin position="53"/>
        <end position="79"/>
    </location>
</feature>
<comment type="caution">
    <text evidence="3">The sequence shown here is derived from an EMBL/GenBank/DDBJ whole genome shotgun (WGS) entry which is preliminary data.</text>
</comment>
<dbReference type="AlphaFoldDB" id="A0A930UDI5"/>
<keyword evidence="1" id="KW-0472">Membrane</keyword>
<feature type="transmembrane region" description="Helical" evidence="1">
    <location>
        <begin position="132"/>
        <end position="154"/>
    </location>
</feature>
<feature type="transmembrane region" description="Helical" evidence="1">
    <location>
        <begin position="193"/>
        <end position="212"/>
    </location>
</feature>
<dbReference type="EMBL" id="JADHEI010000009">
    <property type="protein sequence ID" value="MBF2734579.1"/>
    <property type="molecule type" value="Genomic_DNA"/>
</dbReference>
<feature type="domain" description="VTT" evidence="2">
    <location>
        <begin position="69"/>
        <end position="182"/>
    </location>
</feature>
<proteinExistence type="predicted"/>
<dbReference type="InterPro" id="IPR032816">
    <property type="entry name" value="VTT_dom"/>
</dbReference>
<evidence type="ECO:0000256" key="1">
    <source>
        <dbReference type="SAM" id="Phobius"/>
    </source>
</evidence>
<dbReference type="PANTHER" id="PTHR46826:SF1">
    <property type="entry name" value="TVP38_TMEM64 FAMILY MEMBRANE PROTEIN YDJX"/>
    <property type="match status" value="1"/>
</dbReference>
<dbReference type="GO" id="GO:0005886">
    <property type="term" value="C:plasma membrane"/>
    <property type="evidence" value="ECO:0007669"/>
    <property type="project" value="UniProtKB-ARBA"/>
</dbReference>
<keyword evidence="4" id="KW-1185">Reference proteome</keyword>
<name>A0A930UDI5_9GAMM</name>
<dbReference type="Proteomes" id="UP000604381">
    <property type="component" value="Unassembled WGS sequence"/>
</dbReference>
<evidence type="ECO:0000313" key="3">
    <source>
        <dbReference type="EMBL" id="MBF2734579.1"/>
    </source>
</evidence>
<keyword evidence="1" id="KW-0812">Transmembrane</keyword>
<feature type="transmembrane region" description="Helical" evidence="1">
    <location>
        <begin position="161"/>
        <end position="181"/>
    </location>
</feature>
<evidence type="ECO:0000259" key="2">
    <source>
        <dbReference type="Pfam" id="PF09335"/>
    </source>
</evidence>
<accession>A0A930UDI5</accession>
<evidence type="ECO:0000313" key="4">
    <source>
        <dbReference type="Proteomes" id="UP000604381"/>
    </source>
</evidence>
<reference evidence="3" key="1">
    <citation type="submission" date="2020-10" db="EMBL/GenBank/DDBJ databases">
        <title>An improved Amphimedon queenslandica hologenome assembly reveals how three proteobacterial symbionts can extend the metabolic phenotypic of their marine sponge host.</title>
        <authorList>
            <person name="Degnan B."/>
            <person name="Degnan S."/>
            <person name="Xiang X."/>
        </authorList>
    </citation>
    <scope>NUCLEOTIDE SEQUENCE</scope>
    <source>
        <strain evidence="3">AqS2</strain>
    </source>
</reference>
<keyword evidence="1" id="KW-1133">Transmembrane helix</keyword>
<organism evidence="3 4">
    <name type="scientific">Candidatus Amphirhobacter heronislandensis</name>
    <dbReference type="NCBI Taxonomy" id="1732024"/>
    <lineage>
        <taxon>Bacteria</taxon>
        <taxon>Pseudomonadati</taxon>
        <taxon>Pseudomonadota</taxon>
        <taxon>Gammaproteobacteria</taxon>
        <taxon>Candidatus Tethybacterales</taxon>
        <taxon>Candidatus Tethybacteraceae</taxon>
        <taxon>Candidatus Amphirhobacter</taxon>
    </lineage>
</organism>
<dbReference type="Pfam" id="PF09335">
    <property type="entry name" value="VTT_dom"/>
    <property type="match status" value="1"/>
</dbReference>
<protein>
    <submittedName>
        <fullName evidence="3">TVP38/TMEM64 family protein</fullName>
    </submittedName>
</protein>
<gene>
    <name evidence="3" type="ORF">ISN26_00540</name>
</gene>